<protein>
    <submittedName>
        <fullName evidence="1">Uncharacterized protein</fullName>
    </submittedName>
</protein>
<evidence type="ECO:0000313" key="1">
    <source>
        <dbReference type="EMBL" id="TFK69151.1"/>
    </source>
</evidence>
<keyword evidence="2" id="KW-1185">Reference proteome</keyword>
<proteinExistence type="predicted"/>
<gene>
    <name evidence="1" type="ORF">BDN72DRAFT_857916</name>
</gene>
<dbReference type="Proteomes" id="UP000308600">
    <property type="component" value="Unassembled WGS sequence"/>
</dbReference>
<accession>A0ACD3AUX3</accession>
<evidence type="ECO:0000313" key="2">
    <source>
        <dbReference type="Proteomes" id="UP000308600"/>
    </source>
</evidence>
<dbReference type="EMBL" id="ML208336">
    <property type="protein sequence ID" value="TFK69151.1"/>
    <property type="molecule type" value="Genomic_DNA"/>
</dbReference>
<reference evidence="1 2" key="1">
    <citation type="journal article" date="2019" name="Nat. Ecol. Evol.">
        <title>Megaphylogeny resolves global patterns of mushroom evolution.</title>
        <authorList>
            <person name="Varga T."/>
            <person name="Krizsan K."/>
            <person name="Foldi C."/>
            <person name="Dima B."/>
            <person name="Sanchez-Garcia M."/>
            <person name="Sanchez-Ramirez S."/>
            <person name="Szollosi G.J."/>
            <person name="Szarkandi J.G."/>
            <person name="Papp V."/>
            <person name="Albert L."/>
            <person name="Andreopoulos W."/>
            <person name="Angelini C."/>
            <person name="Antonin V."/>
            <person name="Barry K.W."/>
            <person name="Bougher N.L."/>
            <person name="Buchanan P."/>
            <person name="Buyck B."/>
            <person name="Bense V."/>
            <person name="Catcheside P."/>
            <person name="Chovatia M."/>
            <person name="Cooper J."/>
            <person name="Damon W."/>
            <person name="Desjardin D."/>
            <person name="Finy P."/>
            <person name="Geml J."/>
            <person name="Haridas S."/>
            <person name="Hughes K."/>
            <person name="Justo A."/>
            <person name="Karasinski D."/>
            <person name="Kautmanova I."/>
            <person name="Kiss B."/>
            <person name="Kocsube S."/>
            <person name="Kotiranta H."/>
            <person name="LaButti K.M."/>
            <person name="Lechner B.E."/>
            <person name="Liimatainen K."/>
            <person name="Lipzen A."/>
            <person name="Lukacs Z."/>
            <person name="Mihaltcheva S."/>
            <person name="Morgado L.N."/>
            <person name="Niskanen T."/>
            <person name="Noordeloos M.E."/>
            <person name="Ohm R.A."/>
            <person name="Ortiz-Santana B."/>
            <person name="Ovrebo C."/>
            <person name="Racz N."/>
            <person name="Riley R."/>
            <person name="Savchenko A."/>
            <person name="Shiryaev A."/>
            <person name="Soop K."/>
            <person name="Spirin V."/>
            <person name="Szebenyi C."/>
            <person name="Tomsovsky M."/>
            <person name="Tulloss R.E."/>
            <person name="Uehling J."/>
            <person name="Grigoriev I.V."/>
            <person name="Vagvolgyi C."/>
            <person name="Papp T."/>
            <person name="Martin F.M."/>
            <person name="Miettinen O."/>
            <person name="Hibbett D.S."/>
            <person name="Nagy L.G."/>
        </authorList>
    </citation>
    <scope>NUCLEOTIDE SEQUENCE [LARGE SCALE GENOMIC DNA]</scope>
    <source>
        <strain evidence="1 2">NL-1719</strain>
    </source>
</reference>
<sequence>MCRFRIAYKSITTSYIEPTSPVQHRRATVQWNKTLLVGLPGRHRVATYEALKGMRGGPWLILGQEVSSIPHCKVHIGLYVGTISIVWPFFNESSARRRLCRMPGILLDLQAFGSTATWPDKEEKFSMPEILILTDSTDSRSTRYWRILVACVKAIRGMWLKNKGETIKTLHKANRPLMSSGSEQDVSAKLEANLQPKILTGSKKNCPMAKFWWWQFCPVANFGQILVMAIFPDGQILVMAIFPDGQILVVAIFPDGQIQVVAIFPDDQIQPHSREGDLVLARELPLHEKRILTISWFAQGYKLGPDPALFLHIDDIRRMASNTNPQYSVTRQVLSDSKAQWQYFESLVPYALRADRWHQREVFLRLAFAVYRDRFPSILANDKEKLIFRWRIFLSRWIHWKIPEEVNWVTWRDFFSVAQDRHRRRVYWLEVLGHSHIALVHPQYEMAFMGHSVQSAYDECAQRDNLPGLGFWVPKPVGHLCSSNQAIVPTVVAGKYHAKTSNTKSYAKFRVGVLVATLLGVSTSKTSDQQTEAVEVFVAMLSTIDLSQEILDEIVGHLHDDEEALQTLSVVSSNFLPICRALLFYSLRLDFDNCALWNGRLRDCPTLGLAIKDVELRVAGFQDEEERRLLDVLDKVTGPIKITLCNPPQYSATLWSDIPLSLQQTIARIVSRPIVQNITAIKFMNIPISLFSGMRYCQRLELVYCSFAALELPTSEPEQALSGRGPKSSVKALVVSESHSLYAKNQHPLYEFVGHSEFPLDVSNLSRLYVELFPENVEKVRHLLFMCAQSLHYLSFFIRGATTSIRHLSALQVLEIKLDITHYSLHPQLMHSVLSAFLRTLESLRDDPDEDFRYQHLPEEIYIPTTIVPSYLQQVPQKFWADLDSLLIKLSPVHVRIVAMSLNERREQMPDLRAFLPTLERTGRRTRRSQVVSGKAFPRPVVVDEMPKPEQRLSSREFHDPFCGED</sequence>
<organism evidence="1 2">
    <name type="scientific">Pluteus cervinus</name>
    <dbReference type="NCBI Taxonomy" id="181527"/>
    <lineage>
        <taxon>Eukaryota</taxon>
        <taxon>Fungi</taxon>
        <taxon>Dikarya</taxon>
        <taxon>Basidiomycota</taxon>
        <taxon>Agaricomycotina</taxon>
        <taxon>Agaricomycetes</taxon>
        <taxon>Agaricomycetidae</taxon>
        <taxon>Agaricales</taxon>
        <taxon>Pluteineae</taxon>
        <taxon>Pluteaceae</taxon>
        <taxon>Pluteus</taxon>
    </lineage>
</organism>
<name>A0ACD3AUX3_9AGAR</name>